<comment type="subcellular location">
    <subcellularLocation>
        <location evidence="1">Membrane</location>
        <topology evidence="1">Multi-pass membrane protein</topology>
    </subcellularLocation>
</comment>
<evidence type="ECO:0000256" key="5">
    <source>
        <dbReference type="ARBA" id="ARBA00023136"/>
    </source>
</evidence>
<evidence type="ECO:0000256" key="2">
    <source>
        <dbReference type="ARBA" id="ARBA00022448"/>
    </source>
</evidence>
<keyword evidence="4 7" id="KW-1133">Transmembrane helix</keyword>
<dbReference type="PROSITE" id="PS50267">
    <property type="entry name" value="NA_NEUROTRAN_SYMP_3"/>
    <property type="match status" value="1"/>
</dbReference>
<keyword evidence="9" id="KW-1185">Reference proteome</keyword>
<feature type="transmembrane region" description="Helical" evidence="7">
    <location>
        <begin position="447"/>
        <end position="475"/>
    </location>
</feature>
<feature type="transmembrane region" description="Helical" evidence="7">
    <location>
        <begin position="116"/>
        <end position="143"/>
    </location>
</feature>
<dbReference type="PANTHER" id="PTHR11616:SF240">
    <property type="entry name" value="BLOATED TUBULES, ISOFORM B-RELATED"/>
    <property type="match status" value="1"/>
</dbReference>
<evidence type="ECO:0000313" key="9">
    <source>
        <dbReference type="Proteomes" id="UP001224775"/>
    </source>
</evidence>
<accession>A0AAD9DE35</accession>
<organism evidence="8 9">
    <name type="scientific">Skeletonema marinoi</name>
    <dbReference type="NCBI Taxonomy" id="267567"/>
    <lineage>
        <taxon>Eukaryota</taxon>
        <taxon>Sar</taxon>
        <taxon>Stramenopiles</taxon>
        <taxon>Ochrophyta</taxon>
        <taxon>Bacillariophyta</taxon>
        <taxon>Coscinodiscophyceae</taxon>
        <taxon>Thalassiosirophycidae</taxon>
        <taxon>Thalassiosirales</taxon>
        <taxon>Skeletonemataceae</taxon>
        <taxon>Skeletonema</taxon>
        <taxon>Skeletonema marinoi-dohrnii complex</taxon>
    </lineage>
</organism>
<evidence type="ECO:0000256" key="4">
    <source>
        <dbReference type="ARBA" id="ARBA00022989"/>
    </source>
</evidence>
<dbReference type="InterPro" id="IPR037272">
    <property type="entry name" value="SNS_sf"/>
</dbReference>
<feature type="region of interest" description="Disordered" evidence="6">
    <location>
        <begin position="494"/>
        <end position="530"/>
    </location>
</feature>
<feature type="transmembrane region" description="Helical" evidence="7">
    <location>
        <begin position="255"/>
        <end position="274"/>
    </location>
</feature>
<proteinExistence type="predicted"/>
<feature type="transmembrane region" description="Helical" evidence="7">
    <location>
        <begin position="294"/>
        <end position="311"/>
    </location>
</feature>
<dbReference type="SUPFAM" id="SSF161070">
    <property type="entry name" value="SNF-like"/>
    <property type="match status" value="1"/>
</dbReference>
<dbReference type="InterPro" id="IPR000175">
    <property type="entry name" value="Na/ntran_symport"/>
</dbReference>
<feature type="compositionally biased region" description="Acidic residues" evidence="6">
    <location>
        <begin position="501"/>
        <end position="514"/>
    </location>
</feature>
<keyword evidence="2" id="KW-0813">Transport</keyword>
<evidence type="ECO:0000313" key="8">
    <source>
        <dbReference type="EMBL" id="KAK1743907.1"/>
    </source>
</evidence>
<feature type="transmembrane region" description="Helical" evidence="7">
    <location>
        <begin position="229"/>
        <end position="248"/>
    </location>
</feature>
<comment type="caution">
    <text evidence="8">The sequence shown here is derived from an EMBL/GenBank/DDBJ whole genome shotgun (WGS) entry which is preliminary data.</text>
</comment>
<feature type="transmembrane region" description="Helical" evidence="7">
    <location>
        <begin position="194"/>
        <end position="217"/>
    </location>
</feature>
<evidence type="ECO:0000256" key="1">
    <source>
        <dbReference type="ARBA" id="ARBA00004141"/>
    </source>
</evidence>
<feature type="transmembrane region" description="Helical" evidence="7">
    <location>
        <begin position="163"/>
        <end position="182"/>
    </location>
</feature>
<dbReference type="GO" id="GO:0035725">
    <property type="term" value="P:sodium ion transmembrane transport"/>
    <property type="evidence" value="ECO:0007669"/>
    <property type="project" value="TreeGrafter"/>
</dbReference>
<name>A0AAD9DE35_9STRA</name>
<sequence length="530" mass="58553">MAAVGFAVGFGNVWRFPSLAYEYGGGAFFIPYIWRCSLLASLYFRNAAIWEDSTGSEAYAYFLEEIIGEKTLGADFLPTRMVWANVGYIAVTWFVVWLCLAWGIEATGKVTYFTMGLPAILIFVFLGRAVSLPGASVGINAYIGEWDMSVLVNQPECWSRAVSQIFFSVGVTFGVLTAFGSYCPRDGPAFQNSIIISVCNSLFSFIAGFAVFAGLGYLAYEEGVELDQVAVSGPSLLFGAYPVVLATLPGGIHWVRLLFFTLFLLGIDSAFALTDAVVTVTADSVPGANLSRKQIVSGWCVLGFLTGLLYATDAGFRFLDVFDFYINFLVAASGVWFGIPADGNALLGGFVTLFVFYLTGMAVTLFLLKKTRDSMPEESQRSWKSFYILFTSRTSKTTSRRSRNRLGTCLHLGRTYQARNPSSPHCCICPWCCCNKFRRRERLRPLWWIRCLAIPNFGVLTFCFTAATMLVGAAAPDLYNWTFVPQVESSFVGEDEKFPAEESEEQDVEQVDESNPEKAQAEESEAVKSM</sequence>
<keyword evidence="3 7" id="KW-0812">Transmembrane</keyword>
<dbReference type="PRINTS" id="PR00176">
    <property type="entry name" value="NANEUSMPORT"/>
</dbReference>
<evidence type="ECO:0000256" key="7">
    <source>
        <dbReference type="SAM" id="Phobius"/>
    </source>
</evidence>
<dbReference type="Pfam" id="PF00209">
    <property type="entry name" value="SNF"/>
    <property type="match status" value="2"/>
</dbReference>
<dbReference type="AlphaFoldDB" id="A0AAD9DE35"/>
<feature type="transmembrane region" description="Helical" evidence="7">
    <location>
        <begin position="345"/>
        <end position="368"/>
    </location>
</feature>
<protein>
    <submittedName>
        <fullName evidence="8">Sodium/chloride-dependent transporter family protein</fullName>
    </submittedName>
</protein>
<reference evidence="8" key="1">
    <citation type="submission" date="2023-06" db="EMBL/GenBank/DDBJ databases">
        <title>Survivors Of The Sea: Transcriptome response of Skeletonema marinoi to long-term dormancy.</title>
        <authorList>
            <person name="Pinder M.I.M."/>
            <person name="Kourtchenko O."/>
            <person name="Robertson E.K."/>
            <person name="Larsson T."/>
            <person name="Maumus F."/>
            <person name="Osuna-Cruz C.M."/>
            <person name="Vancaester E."/>
            <person name="Stenow R."/>
            <person name="Vandepoele K."/>
            <person name="Ploug H."/>
            <person name="Bruchert V."/>
            <person name="Godhe A."/>
            <person name="Topel M."/>
        </authorList>
    </citation>
    <scope>NUCLEOTIDE SEQUENCE</scope>
    <source>
        <strain evidence="8">R05AC</strain>
    </source>
</reference>
<evidence type="ECO:0000256" key="6">
    <source>
        <dbReference type="SAM" id="MobiDB-lite"/>
    </source>
</evidence>
<dbReference type="PANTHER" id="PTHR11616">
    <property type="entry name" value="SODIUM/CHLORIDE DEPENDENT TRANSPORTER"/>
    <property type="match status" value="1"/>
</dbReference>
<feature type="transmembrane region" description="Helical" evidence="7">
    <location>
        <begin position="318"/>
        <end position="339"/>
    </location>
</feature>
<evidence type="ECO:0000256" key="3">
    <source>
        <dbReference type="ARBA" id="ARBA00022692"/>
    </source>
</evidence>
<gene>
    <name evidence="8" type="ORF">QTG54_005504</name>
</gene>
<dbReference type="EMBL" id="JATAAI010000008">
    <property type="protein sequence ID" value="KAK1743907.1"/>
    <property type="molecule type" value="Genomic_DNA"/>
</dbReference>
<dbReference type="GO" id="GO:0005886">
    <property type="term" value="C:plasma membrane"/>
    <property type="evidence" value="ECO:0007669"/>
    <property type="project" value="TreeGrafter"/>
</dbReference>
<feature type="transmembrane region" description="Helical" evidence="7">
    <location>
        <begin position="82"/>
        <end position="104"/>
    </location>
</feature>
<dbReference type="Proteomes" id="UP001224775">
    <property type="component" value="Unassembled WGS sequence"/>
</dbReference>
<keyword evidence="5 7" id="KW-0472">Membrane</keyword>